<dbReference type="PANTHER" id="PTHR20883:SF49">
    <property type="entry name" value="PHYTANOYL-COA DIOXYGENASE"/>
    <property type="match status" value="1"/>
</dbReference>
<dbReference type="EMBL" id="HBEJ01002820">
    <property type="protein sequence ID" value="CAD8361870.1"/>
    <property type="molecule type" value="Transcribed_RNA"/>
</dbReference>
<gene>
    <name evidence="2" type="ORF">MPOL1434_LOCUS1643</name>
</gene>
<evidence type="ECO:0000313" key="2">
    <source>
        <dbReference type="EMBL" id="CAD8361870.1"/>
    </source>
</evidence>
<sequence length="339" mass="38440">MILQVMIHLERRSKELLRALIFARLLLCTDCFVLGNCKVDPSASTLRSCSTATTLDDRTLLTTEDLLSFERRGFIRIPSLLSKDEVKGLKSECLASMEQTKSEALLHALNTNGDDLAAPFLQHFNPWRRSSAMASYSHSARFASIAARLLNVDRVCLYQDCVFQKRPGDAPTDWHADLKMTPLDTNDFITVWIALDDVPAYDDGGSGLHFIEGSHRDFALPYWHWEELTNEEGPVLDLTHRFEDKIVEQDEPLHAGDCTWHHGWCLHSAPDLFDDEKKDRVAYTASYVKSPSKLLDEKVLGRQDGEDSISYEGWVNDVTPGDVIDHELLPLVWPPDEQE</sequence>
<dbReference type="SUPFAM" id="SSF51197">
    <property type="entry name" value="Clavaminate synthase-like"/>
    <property type="match status" value="1"/>
</dbReference>
<name>A0A7S0AF10_9STRA</name>
<dbReference type="PANTHER" id="PTHR20883">
    <property type="entry name" value="PHYTANOYL-COA DIOXYGENASE DOMAIN CONTAINING 1"/>
    <property type="match status" value="1"/>
</dbReference>
<organism evidence="2">
    <name type="scientific">Minutocellus polymorphus</name>
    <dbReference type="NCBI Taxonomy" id="265543"/>
    <lineage>
        <taxon>Eukaryota</taxon>
        <taxon>Sar</taxon>
        <taxon>Stramenopiles</taxon>
        <taxon>Ochrophyta</taxon>
        <taxon>Bacillariophyta</taxon>
        <taxon>Mediophyceae</taxon>
        <taxon>Cymatosirophycidae</taxon>
        <taxon>Cymatosirales</taxon>
        <taxon>Cymatosiraceae</taxon>
        <taxon>Minutocellus</taxon>
    </lineage>
</organism>
<evidence type="ECO:0008006" key="3">
    <source>
        <dbReference type="Google" id="ProtNLM"/>
    </source>
</evidence>
<evidence type="ECO:0000256" key="1">
    <source>
        <dbReference type="ARBA" id="ARBA00001962"/>
    </source>
</evidence>
<accession>A0A7S0AF10</accession>
<dbReference type="AlphaFoldDB" id="A0A7S0AF10"/>
<dbReference type="Gene3D" id="2.60.120.620">
    <property type="entry name" value="q2cbj1_9rhob like domain"/>
    <property type="match status" value="1"/>
</dbReference>
<protein>
    <recommendedName>
        <fullName evidence="3">Phytanoyl-CoA dioxygenase</fullName>
    </recommendedName>
</protein>
<dbReference type="Pfam" id="PF05721">
    <property type="entry name" value="PhyH"/>
    <property type="match status" value="1"/>
</dbReference>
<comment type="cofactor">
    <cofactor evidence="1">
        <name>Fe cation</name>
        <dbReference type="ChEBI" id="CHEBI:24875"/>
    </cofactor>
</comment>
<reference evidence="2" key="1">
    <citation type="submission" date="2021-01" db="EMBL/GenBank/DDBJ databases">
        <authorList>
            <person name="Corre E."/>
            <person name="Pelletier E."/>
            <person name="Niang G."/>
            <person name="Scheremetjew M."/>
            <person name="Finn R."/>
            <person name="Kale V."/>
            <person name="Holt S."/>
            <person name="Cochrane G."/>
            <person name="Meng A."/>
            <person name="Brown T."/>
            <person name="Cohen L."/>
        </authorList>
    </citation>
    <scope>NUCLEOTIDE SEQUENCE</scope>
    <source>
        <strain evidence="2">CCMP3303</strain>
    </source>
</reference>
<dbReference type="InterPro" id="IPR008775">
    <property type="entry name" value="Phytyl_CoA_dOase-like"/>
</dbReference>
<proteinExistence type="predicted"/>